<evidence type="ECO:0000259" key="1">
    <source>
        <dbReference type="Pfam" id="PF00356"/>
    </source>
</evidence>
<reference evidence="2 3" key="1">
    <citation type="journal article" date="2007" name="Int. J. Syst. Evol. Microbiol.">
        <title>Paenibacillus ginsengarvi sp. nov., isolated from soil from ginseng cultivation.</title>
        <authorList>
            <person name="Yoon M.H."/>
            <person name="Ten L.N."/>
            <person name="Im W.T."/>
        </authorList>
    </citation>
    <scope>NUCLEOTIDE SEQUENCE [LARGE SCALE GENOMIC DNA]</scope>
    <source>
        <strain evidence="2 3">KCTC 13059</strain>
    </source>
</reference>
<evidence type="ECO:0000313" key="2">
    <source>
        <dbReference type="EMBL" id="RKN85583.1"/>
    </source>
</evidence>
<dbReference type="RefSeq" id="WP_120746605.1">
    <property type="nucleotide sequence ID" value="NZ_RBAH01000004.1"/>
</dbReference>
<dbReference type="Gene3D" id="1.10.260.40">
    <property type="entry name" value="lambda repressor-like DNA-binding domains"/>
    <property type="match status" value="1"/>
</dbReference>
<proteinExistence type="predicted"/>
<name>A0A3B0CJK4_9BACL</name>
<dbReference type="InterPro" id="IPR000843">
    <property type="entry name" value="HTH_LacI"/>
</dbReference>
<dbReference type="AlphaFoldDB" id="A0A3B0CJK4"/>
<dbReference type="GO" id="GO:0006355">
    <property type="term" value="P:regulation of DNA-templated transcription"/>
    <property type="evidence" value="ECO:0007669"/>
    <property type="project" value="InterPro"/>
</dbReference>
<comment type="caution">
    <text evidence="2">The sequence shown here is derived from an EMBL/GenBank/DDBJ whole genome shotgun (WGS) entry which is preliminary data.</text>
</comment>
<dbReference type="GO" id="GO:0003677">
    <property type="term" value="F:DNA binding"/>
    <property type="evidence" value="ECO:0007669"/>
    <property type="project" value="InterPro"/>
</dbReference>
<dbReference type="SUPFAM" id="SSF47413">
    <property type="entry name" value="lambda repressor-like DNA-binding domains"/>
    <property type="match status" value="1"/>
</dbReference>
<dbReference type="Pfam" id="PF00356">
    <property type="entry name" value="LacI"/>
    <property type="match status" value="1"/>
</dbReference>
<dbReference type="EMBL" id="RBAH01000004">
    <property type="protein sequence ID" value="RKN85583.1"/>
    <property type="molecule type" value="Genomic_DNA"/>
</dbReference>
<dbReference type="Proteomes" id="UP000282311">
    <property type="component" value="Unassembled WGS sequence"/>
</dbReference>
<feature type="domain" description="HTH lacI-type" evidence="1">
    <location>
        <begin position="25"/>
        <end position="49"/>
    </location>
</feature>
<organism evidence="2 3">
    <name type="scientific">Paenibacillus ginsengarvi</name>
    <dbReference type="NCBI Taxonomy" id="400777"/>
    <lineage>
        <taxon>Bacteria</taxon>
        <taxon>Bacillati</taxon>
        <taxon>Bacillota</taxon>
        <taxon>Bacilli</taxon>
        <taxon>Bacillales</taxon>
        <taxon>Paenibacillaceae</taxon>
        <taxon>Paenibacillus</taxon>
    </lineage>
</organism>
<gene>
    <name evidence="2" type="ORF">D7M11_07815</name>
</gene>
<dbReference type="InterPro" id="IPR010982">
    <property type="entry name" value="Lambda_DNA-bd_dom_sf"/>
</dbReference>
<keyword evidence="3" id="KW-1185">Reference proteome</keyword>
<evidence type="ECO:0000313" key="3">
    <source>
        <dbReference type="Proteomes" id="UP000282311"/>
    </source>
</evidence>
<protein>
    <submittedName>
        <fullName evidence="2">LacI family transcriptional regulator</fullName>
    </submittedName>
</protein>
<sequence length="90" mass="10377">MIVRIYKQRRKRAAWSRLRYRHIGGVTYVTVSRALNDEPAVSEQTRQAIFFDVPLTTIGPSIEQMTKRTLDILTMETTANGGWMKKYAAD</sequence>
<accession>A0A3B0CJK4</accession>